<comment type="caution">
    <text evidence="1">The sequence shown here is derived from an EMBL/GenBank/DDBJ whole genome shotgun (WGS) entry which is preliminary data.</text>
</comment>
<protein>
    <submittedName>
        <fullName evidence="1">DUF3486 family protein</fullName>
    </submittedName>
</protein>
<proteinExistence type="predicted"/>
<reference evidence="1 2" key="1">
    <citation type="submission" date="2020-01" db="EMBL/GenBank/DDBJ databases">
        <title>Jiella pacifica sp. nov.</title>
        <authorList>
            <person name="Xue Z."/>
            <person name="Zhu S."/>
            <person name="Chen J."/>
            <person name="Yang J."/>
        </authorList>
    </citation>
    <scope>NUCLEOTIDE SEQUENCE [LARGE SCALE GENOMIC DNA]</scope>
    <source>
        <strain evidence="1 2">40Bstr34</strain>
    </source>
</reference>
<evidence type="ECO:0000313" key="2">
    <source>
        <dbReference type="Proteomes" id="UP000469011"/>
    </source>
</evidence>
<accession>A0A6N9SY92</accession>
<keyword evidence="2" id="KW-1185">Reference proteome</keyword>
<sequence>MSRRRRKGEGRGRLSAIDMLPEIAGPDIQWAVDELIASQRPQTEILAEFNERLAAIGLGPISSSAFNRHSLRIAATTRRMKETQEVTRAITDRLGPDSGDQMTVGLAVLLKQAAWDLAEQGRLDPENVMFLSRSLQAVVGAQKTSADVRRAAQAEMQKKLDQAADAFEKVAGEKGFSAETVEAIKARILGVAS</sequence>
<organism evidence="1 2">
    <name type="scientific">Jiella pacifica</name>
    <dbReference type="NCBI Taxonomy" id="2696469"/>
    <lineage>
        <taxon>Bacteria</taxon>
        <taxon>Pseudomonadati</taxon>
        <taxon>Pseudomonadota</taxon>
        <taxon>Alphaproteobacteria</taxon>
        <taxon>Hyphomicrobiales</taxon>
        <taxon>Aurantimonadaceae</taxon>
        <taxon>Jiella</taxon>
    </lineage>
</organism>
<dbReference type="EMBL" id="JAAAMG010000004">
    <property type="protein sequence ID" value="NDW04060.1"/>
    <property type="molecule type" value="Genomic_DNA"/>
</dbReference>
<dbReference type="InterPro" id="IPR021874">
    <property type="entry name" value="Phage_Mu_Gp27"/>
</dbReference>
<dbReference type="RefSeq" id="WP_163462072.1">
    <property type="nucleotide sequence ID" value="NZ_JAAAMG010000004.1"/>
</dbReference>
<dbReference type="AlphaFoldDB" id="A0A6N9SY92"/>
<gene>
    <name evidence="1" type="ORF">GTK09_06415</name>
</gene>
<name>A0A6N9SY92_9HYPH</name>
<evidence type="ECO:0000313" key="1">
    <source>
        <dbReference type="EMBL" id="NDW04060.1"/>
    </source>
</evidence>
<dbReference type="Proteomes" id="UP000469011">
    <property type="component" value="Unassembled WGS sequence"/>
</dbReference>
<dbReference type="Pfam" id="PF11985">
    <property type="entry name" value="Phage_Mu_Gp27"/>
    <property type="match status" value="1"/>
</dbReference>